<evidence type="ECO:0000256" key="1">
    <source>
        <dbReference type="SAM" id="Coils"/>
    </source>
</evidence>
<dbReference type="RefSeq" id="WP_116049902.1">
    <property type="nucleotide sequence ID" value="NZ_QUBQ01000008.1"/>
</dbReference>
<evidence type="ECO:0000256" key="2">
    <source>
        <dbReference type="SAM" id="SignalP"/>
    </source>
</evidence>
<feature type="coiled-coil region" evidence="1">
    <location>
        <begin position="104"/>
        <end position="131"/>
    </location>
</feature>
<keyword evidence="1" id="KW-0175">Coiled coil</keyword>
<comment type="caution">
    <text evidence="4">The sequence shown here is derived from an EMBL/GenBank/DDBJ whole genome shotgun (WGS) entry which is preliminary data.</text>
</comment>
<keyword evidence="2" id="KW-0732">Signal</keyword>
<gene>
    <name evidence="4" type="ORF">DX130_24620</name>
</gene>
<dbReference type="EMBL" id="QUBQ01000008">
    <property type="protein sequence ID" value="REK69348.1"/>
    <property type="molecule type" value="Genomic_DNA"/>
</dbReference>
<dbReference type="InterPro" id="IPR012854">
    <property type="entry name" value="Cu_amine_oxidase-like_N"/>
</dbReference>
<feature type="domain" description="Copper amine oxidase-like N-terminal" evidence="3">
    <location>
        <begin position="41"/>
        <end position="92"/>
    </location>
</feature>
<dbReference type="Pfam" id="PF07833">
    <property type="entry name" value="Cu_amine_oxidN1"/>
    <property type="match status" value="1"/>
</dbReference>
<keyword evidence="5" id="KW-1185">Reference proteome</keyword>
<proteinExistence type="predicted"/>
<dbReference type="OrthoDB" id="2596589at2"/>
<dbReference type="SUPFAM" id="SSF55383">
    <property type="entry name" value="Copper amine oxidase, domain N"/>
    <property type="match status" value="1"/>
</dbReference>
<dbReference type="InterPro" id="IPR036582">
    <property type="entry name" value="Mao_N_sf"/>
</dbReference>
<reference evidence="4 5" key="1">
    <citation type="submission" date="2018-08" db="EMBL/GenBank/DDBJ databases">
        <title>Paenibacillus sp. M4BSY-1, whole genome shotgun sequence.</title>
        <authorList>
            <person name="Tuo L."/>
        </authorList>
    </citation>
    <scope>NUCLEOTIDE SEQUENCE [LARGE SCALE GENOMIC DNA]</scope>
    <source>
        <strain evidence="4 5">M4BSY-1</strain>
    </source>
</reference>
<feature type="signal peptide" evidence="2">
    <location>
        <begin position="1"/>
        <end position="22"/>
    </location>
</feature>
<protein>
    <recommendedName>
        <fullName evidence="3">Copper amine oxidase-like N-terminal domain-containing protein</fullName>
    </recommendedName>
</protein>
<name>A0A371P180_9BACL</name>
<evidence type="ECO:0000313" key="5">
    <source>
        <dbReference type="Proteomes" id="UP000261905"/>
    </source>
</evidence>
<organism evidence="4 5">
    <name type="scientific">Paenibacillus paeoniae</name>
    <dbReference type="NCBI Taxonomy" id="2292705"/>
    <lineage>
        <taxon>Bacteria</taxon>
        <taxon>Bacillati</taxon>
        <taxon>Bacillota</taxon>
        <taxon>Bacilli</taxon>
        <taxon>Bacillales</taxon>
        <taxon>Paenibacillaceae</taxon>
        <taxon>Paenibacillus</taxon>
    </lineage>
</organism>
<evidence type="ECO:0000259" key="3">
    <source>
        <dbReference type="Pfam" id="PF07833"/>
    </source>
</evidence>
<sequence>MKKIIAGFIAGMIFATAGTALAQTAIEKITASVRTDYSVEVDGKKVTLTNSPLAYNGSSYLPVREVSEMLGKEVDFKDGVIKLTTPEIKFNIKIPDGLTPQEYYNKLIAEKEKLVEELNETKATYEESKNDPRFTEKDDELAVIFFKNSEERIEGIDKMISYLLEQYPQLSKK</sequence>
<dbReference type="AlphaFoldDB" id="A0A371P180"/>
<accession>A0A371P180</accession>
<feature type="chain" id="PRO_5017003034" description="Copper amine oxidase-like N-terminal domain-containing protein" evidence="2">
    <location>
        <begin position="23"/>
        <end position="173"/>
    </location>
</feature>
<dbReference type="Gene3D" id="3.30.457.10">
    <property type="entry name" value="Copper amine oxidase-like, N-terminal domain"/>
    <property type="match status" value="1"/>
</dbReference>
<evidence type="ECO:0000313" key="4">
    <source>
        <dbReference type="EMBL" id="REK69348.1"/>
    </source>
</evidence>
<dbReference type="Proteomes" id="UP000261905">
    <property type="component" value="Unassembled WGS sequence"/>
</dbReference>